<evidence type="ECO:0000256" key="1">
    <source>
        <dbReference type="SAM" id="Phobius"/>
    </source>
</evidence>
<dbReference type="Pfam" id="PF05437">
    <property type="entry name" value="AzlD"/>
    <property type="match status" value="1"/>
</dbReference>
<dbReference type="InterPro" id="IPR008407">
    <property type="entry name" value="Brnchd-chn_aa_trnsp_AzlD"/>
</dbReference>
<dbReference type="KEGG" id="fhl:OE105_02555"/>
<dbReference type="AlphaFoldDB" id="A0A9E8M145"/>
<dbReference type="Proteomes" id="UP001164726">
    <property type="component" value="Chromosome"/>
</dbReference>
<evidence type="ECO:0000313" key="3">
    <source>
        <dbReference type="Proteomes" id="UP001164726"/>
    </source>
</evidence>
<keyword evidence="1" id="KW-0472">Membrane</keyword>
<feature type="transmembrane region" description="Helical" evidence="1">
    <location>
        <begin position="6"/>
        <end position="27"/>
    </location>
</feature>
<keyword evidence="1" id="KW-0812">Transmembrane</keyword>
<proteinExistence type="predicted"/>
<name>A0A9E8M145_9BACI</name>
<keyword evidence="3" id="KW-1185">Reference proteome</keyword>
<feature type="transmembrane region" description="Helical" evidence="1">
    <location>
        <begin position="84"/>
        <end position="102"/>
    </location>
</feature>
<dbReference type="EMBL" id="CP106877">
    <property type="protein sequence ID" value="WAA13027.1"/>
    <property type="molecule type" value="Genomic_DNA"/>
</dbReference>
<dbReference type="RefSeq" id="WP_275421166.1">
    <property type="nucleotide sequence ID" value="NZ_CP106877.1"/>
</dbReference>
<protein>
    <submittedName>
        <fullName evidence="2">AzlD domain-containing protein</fullName>
    </submittedName>
</protein>
<evidence type="ECO:0000313" key="2">
    <source>
        <dbReference type="EMBL" id="WAA13027.1"/>
    </source>
</evidence>
<feature type="transmembrane region" description="Helical" evidence="1">
    <location>
        <begin position="39"/>
        <end position="58"/>
    </location>
</feature>
<keyword evidence="1" id="KW-1133">Transmembrane helix</keyword>
<gene>
    <name evidence="2" type="ORF">OE105_02555</name>
</gene>
<sequence length="104" mass="11435">MSSSIIWMIIGMGLATYLPRMLPLVALQNVQFPPFLERVLRNVPYAILGALIFPGVLFIQDGKLWYGIVGSVVAFFLAYRGINVVIVVIGSIIVLTVISFIIPV</sequence>
<accession>A0A9E8M145</accession>
<reference evidence="2" key="1">
    <citation type="submission" date="2022-09" db="EMBL/GenBank/DDBJ databases">
        <title>Complete Genomes of Fervidibacillus albus and Fervidibacillus halotolerans isolated from tidal flat sediments.</title>
        <authorList>
            <person name="Kwon K.K."/>
            <person name="Yang S.-H."/>
            <person name="Park M.J."/>
            <person name="Oh H.-M."/>
        </authorList>
    </citation>
    <scope>NUCLEOTIDE SEQUENCE</scope>
    <source>
        <strain evidence="2">MEBiC13594</strain>
    </source>
</reference>
<organism evidence="2 3">
    <name type="scientific">Fervidibacillus halotolerans</name>
    <dbReference type="NCBI Taxonomy" id="2980027"/>
    <lineage>
        <taxon>Bacteria</taxon>
        <taxon>Bacillati</taxon>
        <taxon>Bacillota</taxon>
        <taxon>Bacilli</taxon>
        <taxon>Bacillales</taxon>
        <taxon>Bacillaceae</taxon>
        <taxon>Fervidibacillus</taxon>
    </lineage>
</organism>